<keyword evidence="3" id="KW-1185">Reference proteome</keyword>
<evidence type="ECO:0000313" key="3">
    <source>
        <dbReference type="Proteomes" id="UP000184356"/>
    </source>
</evidence>
<sequence>MFHSYSPPFRTGKPWRANGVPTDRGSARGQREPGTIVVRYKNNQYQGGTLGPFLYCPGLKSANVNTLTPRAAPWTATSGWSLSIPQAFLSSATQSLQTTQSSPNQAMRPEVTALYALVLDSHSTDIYTFRDPPHPNYIIINHRFANQFSAIVWRPNLYAKVVTADS</sequence>
<evidence type="ECO:0000256" key="1">
    <source>
        <dbReference type="SAM" id="MobiDB-lite"/>
    </source>
</evidence>
<name>A0A1L9TQJ2_9EURO</name>
<dbReference type="AlphaFoldDB" id="A0A1L9TQJ2"/>
<gene>
    <name evidence="2" type="ORF">ASPSYDRAFT_584488</name>
</gene>
<proteinExistence type="predicted"/>
<evidence type="ECO:0000313" key="2">
    <source>
        <dbReference type="EMBL" id="OJJ61704.1"/>
    </source>
</evidence>
<protein>
    <submittedName>
        <fullName evidence="2">Uncharacterized protein</fullName>
    </submittedName>
</protein>
<dbReference type="EMBL" id="KV878583">
    <property type="protein sequence ID" value="OJJ61704.1"/>
    <property type="molecule type" value="Genomic_DNA"/>
</dbReference>
<dbReference type="GeneID" id="63765608"/>
<dbReference type="Proteomes" id="UP000184356">
    <property type="component" value="Unassembled WGS sequence"/>
</dbReference>
<dbReference type="VEuPathDB" id="FungiDB:ASPSYDRAFT_584488"/>
<feature type="region of interest" description="Disordered" evidence="1">
    <location>
        <begin position="1"/>
        <end position="30"/>
    </location>
</feature>
<dbReference type="RefSeq" id="XP_040705510.1">
    <property type="nucleotide sequence ID" value="XM_040849535.1"/>
</dbReference>
<accession>A0A1L9TQJ2</accession>
<reference evidence="3" key="1">
    <citation type="journal article" date="2017" name="Genome Biol.">
        <title>Comparative genomics reveals high biological diversity and specific adaptations in the industrially and medically important fungal genus Aspergillus.</title>
        <authorList>
            <person name="de Vries R.P."/>
            <person name="Riley R."/>
            <person name="Wiebenga A."/>
            <person name="Aguilar-Osorio G."/>
            <person name="Amillis S."/>
            <person name="Uchima C.A."/>
            <person name="Anderluh G."/>
            <person name="Asadollahi M."/>
            <person name="Askin M."/>
            <person name="Barry K."/>
            <person name="Battaglia E."/>
            <person name="Bayram O."/>
            <person name="Benocci T."/>
            <person name="Braus-Stromeyer S.A."/>
            <person name="Caldana C."/>
            <person name="Canovas D."/>
            <person name="Cerqueira G.C."/>
            <person name="Chen F."/>
            <person name="Chen W."/>
            <person name="Choi C."/>
            <person name="Clum A."/>
            <person name="Dos Santos R.A."/>
            <person name="Damasio A.R."/>
            <person name="Diallinas G."/>
            <person name="Emri T."/>
            <person name="Fekete E."/>
            <person name="Flipphi M."/>
            <person name="Freyberg S."/>
            <person name="Gallo A."/>
            <person name="Gournas C."/>
            <person name="Habgood R."/>
            <person name="Hainaut M."/>
            <person name="Harispe M.L."/>
            <person name="Henrissat B."/>
            <person name="Hilden K.S."/>
            <person name="Hope R."/>
            <person name="Hossain A."/>
            <person name="Karabika E."/>
            <person name="Karaffa L."/>
            <person name="Karanyi Z."/>
            <person name="Krasevec N."/>
            <person name="Kuo A."/>
            <person name="Kusch H."/>
            <person name="LaButti K."/>
            <person name="Lagendijk E.L."/>
            <person name="Lapidus A."/>
            <person name="Levasseur A."/>
            <person name="Lindquist E."/>
            <person name="Lipzen A."/>
            <person name="Logrieco A.F."/>
            <person name="MacCabe A."/>
            <person name="Maekelae M.R."/>
            <person name="Malavazi I."/>
            <person name="Melin P."/>
            <person name="Meyer V."/>
            <person name="Mielnichuk N."/>
            <person name="Miskei M."/>
            <person name="Molnar A.P."/>
            <person name="Mule G."/>
            <person name="Ngan C.Y."/>
            <person name="Orejas M."/>
            <person name="Orosz E."/>
            <person name="Ouedraogo J.P."/>
            <person name="Overkamp K.M."/>
            <person name="Park H.-S."/>
            <person name="Perrone G."/>
            <person name="Piumi F."/>
            <person name="Punt P.J."/>
            <person name="Ram A.F."/>
            <person name="Ramon A."/>
            <person name="Rauscher S."/>
            <person name="Record E."/>
            <person name="Riano-Pachon D.M."/>
            <person name="Robert V."/>
            <person name="Roehrig J."/>
            <person name="Ruller R."/>
            <person name="Salamov A."/>
            <person name="Salih N.S."/>
            <person name="Samson R.A."/>
            <person name="Sandor E."/>
            <person name="Sanguinetti M."/>
            <person name="Schuetze T."/>
            <person name="Sepcic K."/>
            <person name="Shelest E."/>
            <person name="Sherlock G."/>
            <person name="Sophianopoulou V."/>
            <person name="Squina F.M."/>
            <person name="Sun H."/>
            <person name="Susca A."/>
            <person name="Todd R.B."/>
            <person name="Tsang A."/>
            <person name="Unkles S.E."/>
            <person name="van de Wiele N."/>
            <person name="van Rossen-Uffink D."/>
            <person name="Oliveira J.V."/>
            <person name="Vesth T.C."/>
            <person name="Visser J."/>
            <person name="Yu J.-H."/>
            <person name="Zhou M."/>
            <person name="Andersen M.R."/>
            <person name="Archer D.B."/>
            <person name="Baker S.E."/>
            <person name="Benoit I."/>
            <person name="Brakhage A.A."/>
            <person name="Braus G.H."/>
            <person name="Fischer R."/>
            <person name="Frisvad J.C."/>
            <person name="Goldman G.H."/>
            <person name="Houbraken J."/>
            <person name="Oakley B."/>
            <person name="Pocsi I."/>
            <person name="Scazzocchio C."/>
            <person name="Seiboth B."/>
            <person name="vanKuyk P.A."/>
            <person name="Wortman J."/>
            <person name="Dyer P.S."/>
            <person name="Grigoriev I.V."/>
        </authorList>
    </citation>
    <scope>NUCLEOTIDE SEQUENCE [LARGE SCALE GENOMIC DNA]</scope>
    <source>
        <strain evidence="3">CBS 593.65</strain>
    </source>
</reference>
<organism evidence="2 3">
    <name type="scientific">Aspergillus sydowii CBS 593.65</name>
    <dbReference type="NCBI Taxonomy" id="1036612"/>
    <lineage>
        <taxon>Eukaryota</taxon>
        <taxon>Fungi</taxon>
        <taxon>Dikarya</taxon>
        <taxon>Ascomycota</taxon>
        <taxon>Pezizomycotina</taxon>
        <taxon>Eurotiomycetes</taxon>
        <taxon>Eurotiomycetidae</taxon>
        <taxon>Eurotiales</taxon>
        <taxon>Aspergillaceae</taxon>
        <taxon>Aspergillus</taxon>
        <taxon>Aspergillus subgen. Nidulantes</taxon>
    </lineage>
</organism>